<dbReference type="RefSeq" id="WP_184792118.1">
    <property type="nucleotide sequence ID" value="NZ_BONT01000001.1"/>
</dbReference>
<feature type="domain" description="DUF1707" evidence="1">
    <location>
        <begin position="10"/>
        <end position="62"/>
    </location>
</feature>
<sequence>MSGELARRDLRISNADRERVIEHLQACTAEGRLDLDEFAERVDAVYAARTFGDLEPVTVDLPALDAPDRPAPETGALEVRTDGSALKRGGRWLVPRRMTIRSRGASIKLDMTEAVIPHTVVDVDVQIKGSSVTLVLPRHATADDTGVTMRGSSSKNKVDAGFGPTPLHFRINGELTGSSLTIRHRQRFLWWEY</sequence>
<proteinExistence type="predicted"/>
<dbReference type="AlphaFoldDB" id="A0A841FZE1"/>
<organism evidence="2 3">
    <name type="scientific">Phytomonospora endophytica</name>
    <dbReference type="NCBI Taxonomy" id="714109"/>
    <lineage>
        <taxon>Bacteria</taxon>
        <taxon>Bacillati</taxon>
        <taxon>Actinomycetota</taxon>
        <taxon>Actinomycetes</taxon>
        <taxon>Micromonosporales</taxon>
        <taxon>Micromonosporaceae</taxon>
        <taxon>Phytomonospora</taxon>
    </lineage>
</organism>
<protein>
    <recommendedName>
        <fullName evidence="1">DUF1707 domain-containing protein</fullName>
    </recommendedName>
</protein>
<reference evidence="2 3" key="1">
    <citation type="submission" date="2020-08" db="EMBL/GenBank/DDBJ databases">
        <title>Genomic Encyclopedia of Type Strains, Phase IV (KMG-IV): sequencing the most valuable type-strain genomes for metagenomic binning, comparative biology and taxonomic classification.</title>
        <authorList>
            <person name="Goeker M."/>
        </authorList>
    </citation>
    <scope>NUCLEOTIDE SEQUENCE [LARGE SCALE GENOMIC DNA]</scope>
    <source>
        <strain evidence="2 3">YIM 65646</strain>
    </source>
</reference>
<keyword evidence="3" id="KW-1185">Reference proteome</keyword>
<evidence type="ECO:0000259" key="1">
    <source>
        <dbReference type="Pfam" id="PF08044"/>
    </source>
</evidence>
<accession>A0A841FZE1</accession>
<dbReference type="PANTHER" id="PTHR40763:SF5">
    <property type="entry name" value="MEMBRANE PROTEIN"/>
    <property type="match status" value="1"/>
</dbReference>
<dbReference type="Proteomes" id="UP000548476">
    <property type="component" value="Unassembled WGS sequence"/>
</dbReference>
<comment type="caution">
    <text evidence="2">The sequence shown here is derived from an EMBL/GenBank/DDBJ whole genome shotgun (WGS) entry which is preliminary data.</text>
</comment>
<dbReference type="EMBL" id="JACHGT010000019">
    <property type="protein sequence ID" value="MBB6039078.1"/>
    <property type="molecule type" value="Genomic_DNA"/>
</dbReference>
<dbReference type="InterPro" id="IPR012551">
    <property type="entry name" value="DUF1707_SHOCT-like"/>
</dbReference>
<gene>
    <name evidence="2" type="ORF">HNR73_006967</name>
</gene>
<name>A0A841FZE1_9ACTN</name>
<dbReference type="Pfam" id="PF08044">
    <property type="entry name" value="DUF1707"/>
    <property type="match status" value="1"/>
</dbReference>
<dbReference type="PANTHER" id="PTHR40763">
    <property type="entry name" value="MEMBRANE PROTEIN-RELATED"/>
    <property type="match status" value="1"/>
</dbReference>
<evidence type="ECO:0000313" key="2">
    <source>
        <dbReference type="EMBL" id="MBB6039078.1"/>
    </source>
</evidence>
<evidence type="ECO:0000313" key="3">
    <source>
        <dbReference type="Proteomes" id="UP000548476"/>
    </source>
</evidence>